<sequence>MLRGNAGRRLEGAAKDFPMDAINSYPPNVDYTPWHLLEHLRISLLDIFEYTRDPARYVARKHPDDYWPAHDARAEPAQWQQTLEGYQSLLQELEEMVSDPQTDLLAPLPNTPGHTVFREAGLVIGHMSYHIGEFGILRQVMQTWPPDHGTSARG</sequence>
<evidence type="ECO:0000313" key="2">
    <source>
        <dbReference type="Proteomes" id="UP000178606"/>
    </source>
</evidence>
<dbReference type="AlphaFoldDB" id="A0A1F6CAH6"/>
<protein>
    <submittedName>
        <fullName evidence="1">Uncharacterized protein</fullName>
    </submittedName>
</protein>
<proteinExistence type="predicted"/>
<dbReference type="Proteomes" id="UP000178606">
    <property type="component" value="Unassembled WGS sequence"/>
</dbReference>
<reference evidence="1 2" key="1">
    <citation type="journal article" date="2016" name="Nat. Commun.">
        <title>Thousands of microbial genomes shed light on interconnected biogeochemical processes in an aquifer system.</title>
        <authorList>
            <person name="Anantharaman K."/>
            <person name="Brown C.T."/>
            <person name="Hug L.A."/>
            <person name="Sharon I."/>
            <person name="Castelle C.J."/>
            <person name="Probst A.J."/>
            <person name="Thomas B.C."/>
            <person name="Singh A."/>
            <person name="Wilkins M.J."/>
            <person name="Karaoz U."/>
            <person name="Brodie E.L."/>
            <person name="Williams K.H."/>
            <person name="Hubbard S.S."/>
            <person name="Banfield J.F."/>
        </authorList>
    </citation>
    <scope>NUCLEOTIDE SEQUENCE [LARGE SCALE GENOMIC DNA]</scope>
    <source>
        <strain evidence="2">RIFCSPLOWO2_12_FULL_64_10</strain>
    </source>
</reference>
<accession>A0A1F6CAH6</accession>
<dbReference type="SUPFAM" id="SSF109854">
    <property type="entry name" value="DinB/YfiT-like putative metalloenzymes"/>
    <property type="match status" value="1"/>
</dbReference>
<organism evidence="1 2">
    <name type="scientific">Handelsmanbacteria sp. (strain RIFCSPLOWO2_12_FULL_64_10)</name>
    <dbReference type="NCBI Taxonomy" id="1817868"/>
    <lineage>
        <taxon>Bacteria</taxon>
        <taxon>Candidatus Handelsmaniibacteriota</taxon>
    </lineage>
</organism>
<evidence type="ECO:0000313" key="1">
    <source>
        <dbReference type="EMBL" id="OGG46194.1"/>
    </source>
</evidence>
<dbReference type="EMBL" id="MFKF01000336">
    <property type="protein sequence ID" value="OGG46194.1"/>
    <property type="molecule type" value="Genomic_DNA"/>
</dbReference>
<dbReference type="InterPro" id="IPR034660">
    <property type="entry name" value="DinB/YfiT-like"/>
</dbReference>
<name>A0A1F6CAH6_HANXR</name>
<gene>
    <name evidence="1" type="ORF">A3F84_13545</name>
</gene>
<comment type="caution">
    <text evidence="1">The sequence shown here is derived from an EMBL/GenBank/DDBJ whole genome shotgun (WGS) entry which is preliminary data.</text>
</comment>